<dbReference type="Pfam" id="PF07589">
    <property type="entry name" value="PEP-CTERM"/>
    <property type="match status" value="1"/>
</dbReference>
<dbReference type="InterPro" id="IPR011874">
    <property type="entry name" value="Fibro_Slime"/>
</dbReference>
<evidence type="ECO:0000259" key="4">
    <source>
        <dbReference type="PROSITE" id="PS51820"/>
    </source>
</evidence>
<protein>
    <submittedName>
        <fullName evidence="5">Fibro-slime domain-containing protein</fullName>
    </submittedName>
</protein>
<dbReference type="NCBIfam" id="TIGR02148">
    <property type="entry name" value="Fibro_Slime"/>
    <property type="match status" value="1"/>
</dbReference>
<gene>
    <name evidence="5" type="ORF">HNQ39_000786</name>
</gene>
<evidence type="ECO:0000256" key="1">
    <source>
        <dbReference type="ARBA" id="ARBA00008709"/>
    </source>
</evidence>
<keyword evidence="2" id="KW-0732">Signal</keyword>
<dbReference type="InterPro" id="IPR011658">
    <property type="entry name" value="PA14_dom"/>
</dbReference>
<dbReference type="GO" id="GO:0005576">
    <property type="term" value="C:extracellular region"/>
    <property type="evidence" value="ECO:0007669"/>
    <property type="project" value="TreeGrafter"/>
</dbReference>
<dbReference type="InterPro" id="IPR037524">
    <property type="entry name" value="PA14/GLEYA"/>
</dbReference>
<name>A0A7W9W433_ARMRO</name>
<comment type="similarity">
    <text evidence="1">Belongs to the prespore-cell-inducing factor family.</text>
</comment>
<dbReference type="EMBL" id="JACHGW010000001">
    <property type="protein sequence ID" value="MBB6049024.1"/>
    <property type="molecule type" value="Genomic_DNA"/>
</dbReference>
<dbReference type="AlphaFoldDB" id="A0A7W9W433"/>
<dbReference type="PANTHER" id="PTHR31137">
    <property type="entry name" value="PROTEIN PSIB-RELATED-RELATED"/>
    <property type="match status" value="1"/>
</dbReference>
<dbReference type="Proteomes" id="UP000520814">
    <property type="component" value="Unassembled WGS sequence"/>
</dbReference>
<keyword evidence="3" id="KW-0325">Glycoprotein</keyword>
<dbReference type="Pfam" id="PF07691">
    <property type="entry name" value="PA14"/>
    <property type="match status" value="1"/>
</dbReference>
<evidence type="ECO:0000313" key="5">
    <source>
        <dbReference type="EMBL" id="MBB6049024.1"/>
    </source>
</evidence>
<feature type="domain" description="PA14" evidence="4">
    <location>
        <begin position="23"/>
        <end position="184"/>
    </location>
</feature>
<evidence type="ECO:0000313" key="6">
    <source>
        <dbReference type="Proteomes" id="UP000520814"/>
    </source>
</evidence>
<accession>A0A7W9W433</accession>
<dbReference type="PROSITE" id="PS51820">
    <property type="entry name" value="PA14"/>
    <property type="match status" value="1"/>
</dbReference>
<dbReference type="InterPro" id="IPR013424">
    <property type="entry name" value="Ice-binding_C"/>
</dbReference>
<dbReference type="InterPro" id="IPR051154">
    <property type="entry name" value="Prespore-cell_inducing_factor"/>
</dbReference>
<comment type="caution">
    <text evidence="5">The sequence shown here is derived from an EMBL/GenBank/DDBJ whole genome shotgun (WGS) entry which is preliminary data.</text>
</comment>
<evidence type="ECO:0000256" key="2">
    <source>
        <dbReference type="ARBA" id="ARBA00022729"/>
    </source>
</evidence>
<sequence length="213" mass="22906">MVSTTLGGDSKPVYLGAPTTATTHGAALFNMWYNDTPTYNQTTTIPLTLTETGVGTGVFQYTNANYFPIDNTLLGNQGRVHNYGFTTEIHALFTYRTGQSFAFSNADDDVWLFINNQRVIDLGGVHAAQSATVNLDTLAATLGLSDGQTYNLDIFQAERHTTQSNFSFSTTIASLVSNPAFSSAPEPGTLALLSLGLIAVPLGRRRPWGEAGR</sequence>
<evidence type="ECO:0000256" key="3">
    <source>
        <dbReference type="ARBA" id="ARBA00023180"/>
    </source>
</evidence>
<dbReference type="RefSeq" id="WP_221289798.1">
    <property type="nucleotide sequence ID" value="NZ_JACHGW010000001.1"/>
</dbReference>
<organism evidence="5 6">
    <name type="scientific">Armatimonas rosea</name>
    <dbReference type="NCBI Taxonomy" id="685828"/>
    <lineage>
        <taxon>Bacteria</taxon>
        <taxon>Bacillati</taxon>
        <taxon>Armatimonadota</taxon>
        <taxon>Armatimonadia</taxon>
        <taxon>Armatimonadales</taxon>
        <taxon>Armatimonadaceae</taxon>
        <taxon>Armatimonas</taxon>
    </lineage>
</organism>
<reference evidence="5 6" key="1">
    <citation type="submission" date="2020-08" db="EMBL/GenBank/DDBJ databases">
        <title>Genomic Encyclopedia of Type Strains, Phase IV (KMG-IV): sequencing the most valuable type-strain genomes for metagenomic binning, comparative biology and taxonomic classification.</title>
        <authorList>
            <person name="Goeker M."/>
        </authorList>
    </citation>
    <scope>NUCLEOTIDE SEQUENCE [LARGE SCALE GENOMIC DNA]</scope>
    <source>
        <strain evidence="5 6">DSM 23562</strain>
    </source>
</reference>
<keyword evidence="6" id="KW-1185">Reference proteome</keyword>
<proteinExistence type="inferred from homology"/>